<evidence type="ECO:0000256" key="3">
    <source>
        <dbReference type="ARBA" id="ARBA00023015"/>
    </source>
</evidence>
<comment type="caution">
    <text evidence="9">The sequence shown here is derived from an EMBL/GenBank/DDBJ whole genome shotgun (WGS) entry which is preliminary data.</text>
</comment>
<keyword evidence="10" id="KW-1185">Reference proteome</keyword>
<dbReference type="GO" id="GO:0000978">
    <property type="term" value="F:RNA polymerase II cis-regulatory region sequence-specific DNA binding"/>
    <property type="evidence" value="ECO:0007669"/>
    <property type="project" value="TreeGrafter"/>
</dbReference>
<feature type="region of interest" description="Disordered" evidence="7">
    <location>
        <begin position="72"/>
        <end position="115"/>
    </location>
</feature>
<dbReference type="PROSITE" id="PS50048">
    <property type="entry name" value="ZN2_CY6_FUNGAL_2"/>
    <property type="match status" value="1"/>
</dbReference>
<evidence type="ECO:0000313" key="10">
    <source>
        <dbReference type="Proteomes" id="UP000717696"/>
    </source>
</evidence>
<evidence type="ECO:0000256" key="7">
    <source>
        <dbReference type="SAM" id="MobiDB-lite"/>
    </source>
</evidence>
<dbReference type="GO" id="GO:0001228">
    <property type="term" value="F:DNA-binding transcription activator activity, RNA polymerase II-specific"/>
    <property type="evidence" value="ECO:0007669"/>
    <property type="project" value="TreeGrafter"/>
</dbReference>
<evidence type="ECO:0000256" key="2">
    <source>
        <dbReference type="ARBA" id="ARBA00022833"/>
    </source>
</evidence>
<sequence>MNIDAPRPRPGGDRPIRRRRRPVVACNECRRRKIACDRKSPCCQCTLHRVNCVYGTTGTELHPVVTKRAASRTTSAVFPCDSRRDKSPIDSPSSQRAGRFQPPEPSQNESQLFIGYGNGVSDDRNSAGLDEMSRVLGPSLPQLRGRISKTRLFGQSHWTNNMVDQLKDIHSTGLKVFFDTRSELYSMLHECKILARALKSRRIEALQTSESTNFVEFFQSAPPKEVSDQLVNTYLRTFESVFRILHIPTFRMECDRYWSEPKAATETFMTKFLLTMAIGSCINDNANDLEDSLRDAAAQAIRKADGWHCAAIDKHRLPLDTIQIYCLVLLARQTSAEFGDDLVWISAGSLLHTSFTMGLHRDPSHFQGLSLYQIEMRRRLWATVLELIAQSSLDSGMPALIGPGDYDCRPPSNINDNDISEDSKISSVFAQPDTTFTQTSAQRFLLQSLPIRLRIIRNLNGLRIDRTYDEALRLSRELMVSYRSTCTLLESMAKGKSGPQPGCPSCFQVKLITVLTRRFFHSLHSPFAMKSLTDLQYYYSRCMHLESALELISILAVEPSAEEPGTKDNNDLNLIQFAGRGLFKCTFLDASQTVCFELIQQLQENVSPTASSTAMSTSRKELYQAVQSLVSAGKRRIESGETNVKSYVFCSGVLAQADAMLAGEDVHKSIMEAARRSLRESYELLRARAVKTGIAIPKKKSGDARHESSIVGNATDEVMSQDWLSMPSTTADLRNRSDHWIDFSSQNLGTDFDTLDLWQFLELEEGRQ</sequence>
<organism evidence="9 10">
    <name type="scientific">Dactylonectria estremocensis</name>
    <dbReference type="NCBI Taxonomy" id="1079267"/>
    <lineage>
        <taxon>Eukaryota</taxon>
        <taxon>Fungi</taxon>
        <taxon>Dikarya</taxon>
        <taxon>Ascomycota</taxon>
        <taxon>Pezizomycotina</taxon>
        <taxon>Sordariomycetes</taxon>
        <taxon>Hypocreomycetidae</taxon>
        <taxon>Hypocreales</taxon>
        <taxon>Nectriaceae</taxon>
        <taxon>Dactylonectria</taxon>
    </lineage>
</organism>
<keyword evidence="6" id="KW-0539">Nucleus</keyword>
<proteinExistence type="predicted"/>
<evidence type="ECO:0000259" key="8">
    <source>
        <dbReference type="PROSITE" id="PS50048"/>
    </source>
</evidence>
<dbReference type="InterPro" id="IPR001138">
    <property type="entry name" value="Zn2Cys6_DnaBD"/>
</dbReference>
<keyword evidence="2" id="KW-0862">Zinc</keyword>
<keyword evidence="5" id="KW-0804">Transcription</keyword>
<dbReference type="Proteomes" id="UP000717696">
    <property type="component" value="Unassembled WGS sequence"/>
</dbReference>
<accession>A0A9P9J8H3</accession>
<dbReference type="PANTHER" id="PTHR31944:SF131">
    <property type="entry name" value="HEME-RESPONSIVE ZINC FINGER TRANSCRIPTION FACTOR HAP1"/>
    <property type="match status" value="1"/>
</dbReference>
<dbReference type="EMBL" id="JAGMUU010000008">
    <property type="protein sequence ID" value="KAH7147184.1"/>
    <property type="molecule type" value="Genomic_DNA"/>
</dbReference>
<evidence type="ECO:0000313" key="9">
    <source>
        <dbReference type="EMBL" id="KAH7147184.1"/>
    </source>
</evidence>
<dbReference type="Pfam" id="PF00172">
    <property type="entry name" value="Zn_clus"/>
    <property type="match status" value="1"/>
</dbReference>
<keyword evidence="3" id="KW-0805">Transcription regulation</keyword>
<name>A0A9P9J8H3_9HYPO</name>
<dbReference type="Pfam" id="PF04082">
    <property type="entry name" value="Fungal_trans"/>
    <property type="match status" value="1"/>
</dbReference>
<dbReference type="Gene3D" id="4.10.240.10">
    <property type="entry name" value="Zn(2)-C6 fungal-type DNA-binding domain"/>
    <property type="match status" value="1"/>
</dbReference>
<dbReference type="CDD" id="cd00067">
    <property type="entry name" value="GAL4"/>
    <property type="match status" value="1"/>
</dbReference>
<evidence type="ECO:0000256" key="4">
    <source>
        <dbReference type="ARBA" id="ARBA00023125"/>
    </source>
</evidence>
<dbReference type="SUPFAM" id="SSF57701">
    <property type="entry name" value="Zn2/Cys6 DNA-binding domain"/>
    <property type="match status" value="1"/>
</dbReference>
<evidence type="ECO:0000256" key="1">
    <source>
        <dbReference type="ARBA" id="ARBA00022723"/>
    </source>
</evidence>
<feature type="domain" description="Zn(2)-C6 fungal-type" evidence="8">
    <location>
        <begin position="25"/>
        <end position="54"/>
    </location>
</feature>
<gene>
    <name evidence="9" type="ORF">B0J13DRAFT_553382</name>
</gene>
<dbReference type="GO" id="GO:0006351">
    <property type="term" value="P:DNA-templated transcription"/>
    <property type="evidence" value="ECO:0007669"/>
    <property type="project" value="InterPro"/>
</dbReference>
<reference evidence="9" key="1">
    <citation type="journal article" date="2021" name="Nat. Commun.">
        <title>Genetic determinants of endophytism in the Arabidopsis root mycobiome.</title>
        <authorList>
            <person name="Mesny F."/>
            <person name="Miyauchi S."/>
            <person name="Thiergart T."/>
            <person name="Pickel B."/>
            <person name="Atanasova L."/>
            <person name="Karlsson M."/>
            <person name="Huettel B."/>
            <person name="Barry K.W."/>
            <person name="Haridas S."/>
            <person name="Chen C."/>
            <person name="Bauer D."/>
            <person name="Andreopoulos W."/>
            <person name="Pangilinan J."/>
            <person name="LaButti K."/>
            <person name="Riley R."/>
            <person name="Lipzen A."/>
            <person name="Clum A."/>
            <person name="Drula E."/>
            <person name="Henrissat B."/>
            <person name="Kohler A."/>
            <person name="Grigoriev I.V."/>
            <person name="Martin F.M."/>
            <person name="Hacquard S."/>
        </authorList>
    </citation>
    <scope>NUCLEOTIDE SEQUENCE</scope>
    <source>
        <strain evidence="9">MPI-CAGE-AT-0021</strain>
    </source>
</reference>
<keyword evidence="4" id="KW-0238">DNA-binding</keyword>
<keyword evidence="1" id="KW-0479">Metal-binding</keyword>
<evidence type="ECO:0000256" key="6">
    <source>
        <dbReference type="ARBA" id="ARBA00023242"/>
    </source>
</evidence>
<dbReference type="PANTHER" id="PTHR31944">
    <property type="entry name" value="HEME-RESPONSIVE ZINC FINGER TRANSCRIPTION FACTOR HAP1"/>
    <property type="match status" value="1"/>
</dbReference>
<dbReference type="InterPro" id="IPR051430">
    <property type="entry name" value="Fungal_TF_Env_Response"/>
</dbReference>
<evidence type="ECO:0000256" key="5">
    <source>
        <dbReference type="ARBA" id="ARBA00023163"/>
    </source>
</evidence>
<dbReference type="GO" id="GO:0005634">
    <property type="term" value="C:nucleus"/>
    <property type="evidence" value="ECO:0007669"/>
    <property type="project" value="TreeGrafter"/>
</dbReference>
<dbReference type="PROSITE" id="PS00463">
    <property type="entry name" value="ZN2_CY6_FUNGAL_1"/>
    <property type="match status" value="1"/>
</dbReference>
<dbReference type="InterPro" id="IPR007219">
    <property type="entry name" value="XnlR_reg_dom"/>
</dbReference>
<dbReference type="CDD" id="cd12148">
    <property type="entry name" value="fungal_TF_MHR"/>
    <property type="match status" value="1"/>
</dbReference>
<protein>
    <recommendedName>
        <fullName evidence="8">Zn(2)-C6 fungal-type domain-containing protein</fullName>
    </recommendedName>
</protein>
<dbReference type="InterPro" id="IPR036864">
    <property type="entry name" value="Zn2-C6_fun-type_DNA-bd_sf"/>
</dbReference>
<dbReference type="AlphaFoldDB" id="A0A9P9J8H3"/>
<dbReference type="SMART" id="SM00066">
    <property type="entry name" value="GAL4"/>
    <property type="match status" value="1"/>
</dbReference>
<dbReference type="GO" id="GO:0008270">
    <property type="term" value="F:zinc ion binding"/>
    <property type="evidence" value="ECO:0007669"/>
    <property type="project" value="InterPro"/>
</dbReference>
<dbReference type="OrthoDB" id="5154012at2759"/>
<dbReference type="SMART" id="SM00906">
    <property type="entry name" value="Fungal_trans"/>
    <property type="match status" value="1"/>
</dbReference>